<dbReference type="Pfam" id="PF00293">
    <property type="entry name" value="NUDIX"/>
    <property type="match status" value="1"/>
</dbReference>
<protein>
    <submittedName>
        <fullName evidence="3">Unannotated protein</fullName>
    </submittedName>
</protein>
<dbReference type="PANTHER" id="PTHR10885">
    <property type="entry name" value="ISOPENTENYL-DIPHOSPHATE DELTA-ISOMERASE"/>
    <property type="match status" value="1"/>
</dbReference>
<dbReference type="InterPro" id="IPR020084">
    <property type="entry name" value="NUDIX_hydrolase_CS"/>
</dbReference>
<name>A0A6J7ET94_9ZZZZ</name>
<dbReference type="PROSITE" id="PS51462">
    <property type="entry name" value="NUDIX"/>
    <property type="match status" value="1"/>
</dbReference>
<dbReference type="PROSITE" id="PS00893">
    <property type="entry name" value="NUDIX_BOX"/>
    <property type="match status" value="1"/>
</dbReference>
<dbReference type="PANTHER" id="PTHR10885:SF0">
    <property type="entry name" value="ISOPENTENYL-DIPHOSPHATE DELTA-ISOMERASE"/>
    <property type="match status" value="1"/>
</dbReference>
<dbReference type="SUPFAM" id="SSF55811">
    <property type="entry name" value="Nudix"/>
    <property type="match status" value="1"/>
</dbReference>
<gene>
    <name evidence="3" type="ORF">UFOPK3376_01995</name>
</gene>
<reference evidence="3" key="1">
    <citation type="submission" date="2020-05" db="EMBL/GenBank/DDBJ databases">
        <authorList>
            <person name="Chiriac C."/>
            <person name="Salcher M."/>
            <person name="Ghai R."/>
            <person name="Kavagutti S V."/>
        </authorList>
    </citation>
    <scope>NUCLEOTIDE SEQUENCE</scope>
</reference>
<organism evidence="3">
    <name type="scientific">freshwater metagenome</name>
    <dbReference type="NCBI Taxonomy" id="449393"/>
    <lineage>
        <taxon>unclassified sequences</taxon>
        <taxon>metagenomes</taxon>
        <taxon>ecological metagenomes</taxon>
    </lineage>
</organism>
<accession>A0A6J7ET94</accession>
<evidence type="ECO:0000256" key="1">
    <source>
        <dbReference type="ARBA" id="ARBA00022801"/>
    </source>
</evidence>
<proteinExistence type="predicted"/>
<evidence type="ECO:0000259" key="2">
    <source>
        <dbReference type="PROSITE" id="PS51462"/>
    </source>
</evidence>
<dbReference type="InterPro" id="IPR015797">
    <property type="entry name" value="NUDIX_hydrolase-like_dom_sf"/>
</dbReference>
<sequence length="170" mass="18433">MCAEGVELVDIVDEFDQVVRVVTRPEMRAQRLRHRAVFIAVQGSDGRLLVHQRSYDKDVRPGAWDIAVGGVVGSGESYDAAAVRELAEEVGLHGVLPTPVGGGTFGDESFELIGRCYHVIADGPFVFADGEVLQTRWVNRAELDELLLTHDVMSDSVALLLDCGLITVTG</sequence>
<evidence type="ECO:0000313" key="3">
    <source>
        <dbReference type="EMBL" id="CAB4884868.1"/>
    </source>
</evidence>
<dbReference type="Gene3D" id="3.90.79.10">
    <property type="entry name" value="Nucleoside Triphosphate Pyrophosphohydrolase"/>
    <property type="match status" value="1"/>
</dbReference>
<dbReference type="InterPro" id="IPR000086">
    <property type="entry name" value="NUDIX_hydrolase_dom"/>
</dbReference>
<keyword evidence="1" id="KW-0378">Hydrolase</keyword>
<dbReference type="AlphaFoldDB" id="A0A6J7ET94"/>
<dbReference type="GO" id="GO:0016787">
    <property type="term" value="F:hydrolase activity"/>
    <property type="evidence" value="ECO:0007669"/>
    <property type="project" value="UniProtKB-KW"/>
</dbReference>
<dbReference type="EMBL" id="CAFBLP010000053">
    <property type="protein sequence ID" value="CAB4884868.1"/>
    <property type="molecule type" value="Genomic_DNA"/>
</dbReference>
<feature type="domain" description="Nudix hydrolase" evidence="2">
    <location>
        <begin position="32"/>
        <end position="160"/>
    </location>
</feature>